<proteinExistence type="predicted"/>
<dbReference type="Proteomes" id="UP000664369">
    <property type="component" value="Unassembled WGS sequence"/>
</dbReference>
<feature type="chain" id="PRO_5046427092" description="DUF1460 domain-containing protein" evidence="1">
    <location>
        <begin position="20"/>
        <end position="255"/>
    </location>
</feature>
<dbReference type="EMBL" id="JAGETZ010000001">
    <property type="protein sequence ID" value="MBO2007815.1"/>
    <property type="molecule type" value="Genomic_DNA"/>
</dbReference>
<evidence type="ECO:0000256" key="1">
    <source>
        <dbReference type="SAM" id="SignalP"/>
    </source>
</evidence>
<sequence>MKISVLVLLLLAGLRGCFAQTSAPDTAATGPDAPTALAAYSAPAYRAALHRFEARRLRLAGRYRRAATPAARAARIAEARQLLLTALDSTIFPAWEGTPWAFYGTTWEPRRGSIACGYFVTTTLHDAGLRLQRTVLAKQTSETIIKNLTSEAHITRYRGVTQADFVEKVRALGPGLYVLGLDFHVAFLRVREGGAVQMVHSSYVGPGTVVREAAESSDALASKYRVLGKVSADNVFVRRWLLGEALAVHGATVKE</sequence>
<evidence type="ECO:0000313" key="2">
    <source>
        <dbReference type="EMBL" id="MBO2007815.1"/>
    </source>
</evidence>
<organism evidence="2 3">
    <name type="scientific">Hymenobacter negativus</name>
    <dbReference type="NCBI Taxonomy" id="2795026"/>
    <lineage>
        <taxon>Bacteria</taxon>
        <taxon>Pseudomonadati</taxon>
        <taxon>Bacteroidota</taxon>
        <taxon>Cytophagia</taxon>
        <taxon>Cytophagales</taxon>
        <taxon>Hymenobacteraceae</taxon>
        <taxon>Hymenobacter</taxon>
    </lineage>
</organism>
<evidence type="ECO:0000313" key="3">
    <source>
        <dbReference type="Proteomes" id="UP000664369"/>
    </source>
</evidence>
<comment type="caution">
    <text evidence="2">The sequence shown here is derived from an EMBL/GenBank/DDBJ whole genome shotgun (WGS) entry which is preliminary data.</text>
</comment>
<feature type="signal peptide" evidence="1">
    <location>
        <begin position="1"/>
        <end position="19"/>
    </location>
</feature>
<gene>
    <name evidence="2" type="ORF">J4E00_02050</name>
</gene>
<name>A0ABS3Q991_9BACT</name>
<accession>A0ABS3Q991</accession>
<reference evidence="2 3" key="1">
    <citation type="submission" date="2021-03" db="EMBL/GenBank/DDBJ databases">
        <authorList>
            <person name="Kim M.K."/>
        </authorList>
    </citation>
    <scope>NUCLEOTIDE SEQUENCE [LARGE SCALE GENOMIC DNA]</scope>
    <source>
        <strain evidence="2 3">BT442</strain>
    </source>
</reference>
<keyword evidence="1" id="KW-0732">Signal</keyword>
<protein>
    <recommendedName>
        <fullName evidence="4">DUF1460 domain-containing protein</fullName>
    </recommendedName>
</protein>
<evidence type="ECO:0008006" key="4">
    <source>
        <dbReference type="Google" id="ProtNLM"/>
    </source>
</evidence>
<keyword evidence="3" id="KW-1185">Reference proteome</keyword>
<dbReference type="RefSeq" id="WP_208173345.1">
    <property type="nucleotide sequence ID" value="NZ_JAGETZ010000001.1"/>
</dbReference>